<dbReference type="InterPro" id="IPR011009">
    <property type="entry name" value="Kinase-like_dom_sf"/>
</dbReference>
<dbReference type="InterPro" id="IPR002885">
    <property type="entry name" value="PPR_rpt"/>
</dbReference>
<feature type="domain" description="Protein kinase" evidence="3">
    <location>
        <begin position="531"/>
        <end position="724"/>
    </location>
</feature>
<evidence type="ECO:0000259" key="3">
    <source>
        <dbReference type="SMART" id="SM00220"/>
    </source>
</evidence>
<dbReference type="PANTHER" id="PTHR47447:SF17">
    <property type="entry name" value="OS12G0638900 PROTEIN"/>
    <property type="match status" value="1"/>
</dbReference>
<dbReference type="NCBIfam" id="TIGR00756">
    <property type="entry name" value="PPR"/>
    <property type="match status" value="1"/>
</dbReference>
<name>A0ABP0MU12_9DINO</name>
<dbReference type="InterPro" id="IPR000719">
    <property type="entry name" value="Prot_kinase_dom"/>
</dbReference>
<keyword evidence="1" id="KW-0677">Repeat</keyword>
<evidence type="ECO:0000256" key="2">
    <source>
        <dbReference type="PROSITE-ProRule" id="PRU00708"/>
    </source>
</evidence>
<evidence type="ECO:0000313" key="5">
    <source>
        <dbReference type="Proteomes" id="UP001642484"/>
    </source>
</evidence>
<feature type="repeat" description="PPR" evidence="2">
    <location>
        <begin position="526"/>
        <end position="560"/>
    </location>
</feature>
<evidence type="ECO:0000256" key="1">
    <source>
        <dbReference type="ARBA" id="ARBA00022737"/>
    </source>
</evidence>
<accession>A0ABP0MU12</accession>
<keyword evidence="5" id="KW-1185">Reference proteome</keyword>
<dbReference type="Gene3D" id="1.25.40.10">
    <property type="entry name" value="Tetratricopeptide repeat domain"/>
    <property type="match status" value="2"/>
</dbReference>
<dbReference type="Proteomes" id="UP001642484">
    <property type="component" value="Unassembled WGS sequence"/>
</dbReference>
<dbReference type="EMBL" id="CAXAMN010019757">
    <property type="protein sequence ID" value="CAK9054899.1"/>
    <property type="molecule type" value="Genomic_DNA"/>
</dbReference>
<dbReference type="PROSITE" id="PS51375">
    <property type="entry name" value="PPR"/>
    <property type="match status" value="1"/>
</dbReference>
<evidence type="ECO:0000313" key="4">
    <source>
        <dbReference type="EMBL" id="CAK9054899.1"/>
    </source>
</evidence>
<dbReference type="Gene3D" id="1.10.510.10">
    <property type="entry name" value="Transferase(Phosphotransferase) domain 1"/>
    <property type="match status" value="1"/>
</dbReference>
<sequence length="732" mass="82828">MVVIRLVTDKRTDPWLYDAILDAEHHTEQETANMVLRDRTLKGHPFIRLLPALLAALVTVPCFVDAEGTYKTYIGAGALPPDGFTNPADPRVQEELTDRLSAEVPCKTWVQLWKLNPAQDEDDDLYSDDLRLRAKMHARSWDDAVQLLAALRQRALRCDVAFNKIQFDATKSVTEVHIQMALQDDTTFEDLRQKTELYEQVSQRWMSEGLAAMEIFDLTQDDSPEEQQETESNDEGVRLTVYAVTEIVETYEVADDEEIFFECCTGEEDDEPRLHLMGRQAGDYPRMIMVFSLSDAEDELQVDAVNDASSTAGRGGDDPQPPDEVMAEEAAQRHVREVTVMMTLHNPGVWRHSSSSEDGKVKGKLARWEKWRFKLKEVKALKLELRPDIVSYNSALSTFGISEWGWGIQLLEDVQAQSVQTDVISYNAEITSSEGVRWEQVPPLLERLRLKDLEATLITLNSAMSACEKSDQWEEALPILQQTRDCLLQSTIVTYGCAISACETGSRWENALPFLQEFQDKMGHPNPITFNAVISSCGKGEQWQLALGLCKQMQFLQLCPSHVTVNAAITALAKGGRWQEILQLLVTGQGHLPRFKDLQKTVIRYGGAITASMHLCHRDIKPEHILIKAQWDKYSEGVDVWSCGVVMYLLLTGYPRRAKALAEFQNMRSDDFRRALTKGKLHSLQERGDHISQHAHKLLDMLIMTSEEHRATPRQAAKSLLKFAVTCSAFCR</sequence>
<gene>
    <name evidence="4" type="ORF">CCMP2556_LOCUS27391</name>
</gene>
<dbReference type="PANTHER" id="PTHR47447">
    <property type="entry name" value="OS03G0856100 PROTEIN"/>
    <property type="match status" value="1"/>
</dbReference>
<protein>
    <recommendedName>
        <fullName evidence="3">Protein kinase domain-containing protein</fullName>
    </recommendedName>
</protein>
<dbReference type="SUPFAM" id="SSF56112">
    <property type="entry name" value="Protein kinase-like (PK-like)"/>
    <property type="match status" value="1"/>
</dbReference>
<reference evidence="4 5" key="1">
    <citation type="submission" date="2024-02" db="EMBL/GenBank/DDBJ databases">
        <authorList>
            <person name="Chen Y."/>
            <person name="Shah S."/>
            <person name="Dougan E. K."/>
            <person name="Thang M."/>
            <person name="Chan C."/>
        </authorList>
    </citation>
    <scope>NUCLEOTIDE SEQUENCE [LARGE SCALE GENOMIC DNA]</scope>
</reference>
<proteinExistence type="predicted"/>
<organism evidence="4 5">
    <name type="scientific">Durusdinium trenchii</name>
    <dbReference type="NCBI Taxonomy" id="1381693"/>
    <lineage>
        <taxon>Eukaryota</taxon>
        <taxon>Sar</taxon>
        <taxon>Alveolata</taxon>
        <taxon>Dinophyceae</taxon>
        <taxon>Suessiales</taxon>
        <taxon>Symbiodiniaceae</taxon>
        <taxon>Durusdinium</taxon>
    </lineage>
</organism>
<dbReference type="InterPro" id="IPR011990">
    <property type="entry name" value="TPR-like_helical_dom_sf"/>
</dbReference>
<dbReference type="SMART" id="SM00220">
    <property type="entry name" value="S_TKc"/>
    <property type="match status" value="1"/>
</dbReference>
<dbReference type="Pfam" id="PF01535">
    <property type="entry name" value="PPR"/>
    <property type="match status" value="1"/>
</dbReference>
<comment type="caution">
    <text evidence="4">The sequence shown here is derived from an EMBL/GenBank/DDBJ whole genome shotgun (WGS) entry which is preliminary data.</text>
</comment>